<feature type="binding site" evidence="4">
    <location>
        <position position="293"/>
    </location>
    <ligand>
        <name>S-adenosyl-L-methionine</name>
        <dbReference type="ChEBI" id="CHEBI:59789"/>
    </ligand>
</feature>
<feature type="binding site" evidence="4">
    <location>
        <position position="261"/>
    </location>
    <ligand>
        <name>S-adenosyl-L-methionine</name>
        <dbReference type="ChEBI" id="CHEBI:59789"/>
    </ligand>
</feature>
<dbReference type="PROSITE" id="PS51687">
    <property type="entry name" value="SAM_MT_RNA_M5U"/>
    <property type="match status" value="1"/>
</dbReference>
<evidence type="ECO:0000256" key="3">
    <source>
        <dbReference type="ARBA" id="ARBA00022691"/>
    </source>
</evidence>
<dbReference type="PANTHER" id="PTHR11061">
    <property type="entry name" value="RNA M5U METHYLTRANSFERASE"/>
    <property type="match status" value="1"/>
</dbReference>
<feature type="region of interest" description="Disordered" evidence="5">
    <location>
        <begin position="208"/>
        <end position="232"/>
    </location>
</feature>
<sequence>MSGPATPRRVEVTVDRPANGGESVGRADGRVVFVRGAIPGERVVADITDDRHDSYWRAEVAEVLDASPHRVAPRCPAAAAGAGCCDLAHVAPGHARDLKQAVLRDVLDRVGRLPGAIVAGTELATDGVRRLGDADTGWRIRTRLAVDGRGRPGQSAFRGRGVVTEACVQPAPGMLDGLADRGFTPHSELAVVLDADGARHVTELAPVAEPRRGRADSRRRAQQNRARHARPRAQRVVEGGATAVQRVGGRSWDIPVAGFWQAHRDAPRAYAETVVDFVGAHLGGPPRVAWDLYGGAGVFAGALLDGPAGAPDTVHIVDSDPAALDAAERAFAGDGDRVHTHRGEVAARITDLTARPDVVVLDPPRTGAGERVIGAIADARPGIVVHVGCDAARFARDLGYFAARGFRVVDIRGFDAFPLTHHVEAVACLVPAADG</sequence>
<feature type="domain" description="TRAM" evidence="6">
    <location>
        <begin position="1"/>
        <end position="62"/>
    </location>
</feature>
<dbReference type="GO" id="GO:0070041">
    <property type="term" value="F:rRNA (uridine-C5-)-methyltransferase activity"/>
    <property type="evidence" value="ECO:0007669"/>
    <property type="project" value="TreeGrafter"/>
</dbReference>
<dbReference type="CDD" id="cd02440">
    <property type="entry name" value="AdoMet_MTases"/>
    <property type="match status" value="1"/>
</dbReference>
<dbReference type="AlphaFoldDB" id="A0AAX3TD56"/>
<protein>
    <submittedName>
        <fullName evidence="7">Class I SAM-dependent RNA methyltransferase</fullName>
    </submittedName>
</protein>
<evidence type="ECO:0000256" key="2">
    <source>
        <dbReference type="ARBA" id="ARBA00022679"/>
    </source>
</evidence>
<feature type="active site" description="Nucleophile" evidence="4">
    <location>
        <position position="389"/>
    </location>
</feature>
<feature type="binding site" evidence="4">
    <location>
        <position position="318"/>
    </location>
    <ligand>
        <name>S-adenosyl-L-methionine</name>
        <dbReference type="ChEBI" id="CHEBI:59789"/>
    </ligand>
</feature>
<comment type="similarity">
    <text evidence="4">Belongs to the class I-like SAM-binding methyltransferase superfamily. RNA M5U methyltransferase family.</text>
</comment>
<dbReference type="PANTHER" id="PTHR11061:SF30">
    <property type="entry name" value="TRNA (URACIL(54)-C(5))-METHYLTRANSFERASE"/>
    <property type="match status" value="1"/>
</dbReference>
<dbReference type="GO" id="GO:0070475">
    <property type="term" value="P:rRNA base methylation"/>
    <property type="evidence" value="ECO:0007669"/>
    <property type="project" value="TreeGrafter"/>
</dbReference>
<dbReference type="Gene3D" id="2.40.50.140">
    <property type="entry name" value="Nucleic acid-binding proteins"/>
    <property type="match status" value="1"/>
</dbReference>
<proteinExistence type="inferred from homology"/>
<keyword evidence="2 4" id="KW-0808">Transferase</keyword>
<accession>A0AAX3TD56</accession>
<keyword evidence="3 4" id="KW-0949">S-adenosyl-L-methionine</keyword>
<evidence type="ECO:0000256" key="1">
    <source>
        <dbReference type="ARBA" id="ARBA00022603"/>
    </source>
</evidence>
<dbReference type="InterPro" id="IPR010280">
    <property type="entry name" value="U5_MeTrfase_fam"/>
</dbReference>
<dbReference type="SUPFAM" id="SSF53335">
    <property type="entry name" value="S-adenosyl-L-methionine-dependent methyltransferases"/>
    <property type="match status" value="1"/>
</dbReference>
<evidence type="ECO:0000259" key="6">
    <source>
        <dbReference type="PROSITE" id="PS50926"/>
    </source>
</evidence>
<dbReference type="InterPro" id="IPR012340">
    <property type="entry name" value="NA-bd_OB-fold"/>
</dbReference>
<name>A0AAX3TD56_9ACTN</name>
<evidence type="ECO:0000313" key="8">
    <source>
        <dbReference type="Proteomes" id="UP001213504"/>
    </source>
</evidence>
<feature type="binding site" evidence="4">
    <location>
        <position position="362"/>
    </location>
    <ligand>
        <name>S-adenosyl-L-methionine</name>
        <dbReference type="ChEBI" id="CHEBI:59789"/>
    </ligand>
</feature>
<feature type="region of interest" description="Disordered" evidence="5">
    <location>
        <begin position="1"/>
        <end position="25"/>
    </location>
</feature>
<gene>
    <name evidence="7" type="ORF">P9A14_10555</name>
</gene>
<evidence type="ECO:0000256" key="4">
    <source>
        <dbReference type="PROSITE-ProRule" id="PRU01024"/>
    </source>
</evidence>
<feature type="compositionally biased region" description="Basic residues" evidence="5">
    <location>
        <begin position="220"/>
        <end position="232"/>
    </location>
</feature>
<feature type="compositionally biased region" description="Basic and acidic residues" evidence="5">
    <location>
        <begin position="209"/>
        <end position="219"/>
    </location>
</feature>
<dbReference type="PROSITE" id="PS50926">
    <property type="entry name" value="TRAM"/>
    <property type="match status" value="1"/>
</dbReference>
<dbReference type="EMBL" id="CP121270">
    <property type="protein sequence ID" value="WFP26883.1"/>
    <property type="molecule type" value="Genomic_DNA"/>
</dbReference>
<organism evidence="7 8">
    <name type="scientific">Gordonia hongkongensis</name>
    <dbReference type="NCBI Taxonomy" id="1701090"/>
    <lineage>
        <taxon>Bacteria</taxon>
        <taxon>Bacillati</taxon>
        <taxon>Actinomycetota</taxon>
        <taxon>Actinomycetes</taxon>
        <taxon>Mycobacteriales</taxon>
        <taxon>Gordoniaceae</taxon>
        <taxon>Gordonia</taxon>
    </lineage>
</organism>
<dbReference type="Pfam" id="PF01938">
    <property type="entry name" value="TRAM"/>
    <property type="match status" value="1"/>
</dbReference>
<evidence type="ECO:0000313" key="7">
    <source>
        <dbReference type="EMBL" id="WFP26883.1"/>
    </source>
</evidence>
<dbReference type="SUPFAM" id="SSF50249">
    <property type="entry name" value="Nucleic acid-binding proteins"/>
    <property type="match status" value="1"/>
</dbReference>
<evidence type="ECO:0000256" key="5">
    <source>
        <dbReference type="SAM" id="MobiDB-lite"/>
    </source>
</evidence>
<keyword evidence="1 4" id="KW-0489">Methyltransferase</keyword>
<dbReference type="Gene3D" id="3.40.50.150">
    <property type="entry name" value="Vaccinia Virus protein VP39"/>
    <property type="match status" value="1"/>
</dbReference>
<dbReference type="Proteomes" id="UP001213504">
    <property type="component" value="Chromosome"/>
</dbReference>
<dbReference type="RefSeq" id="WP_165630166.1">
    <property type="nucleotide sequence ID" value="NZ_CP121270.1"/>
</dbReference>
<dbReference type="InterPro" id="IPR002792">
    <property type="entry name" value="TRAM_dom"/>
</dbReference>
<reference evidence="7" key="1">
    <citation type="submission" date="2023-04" db="EMBL/GenBank/DDBJ databases">
        <title>Complete genome sequence of a phthalic acid esters degrading bacterial strain.</title>
        <authorList>
            <person name="Weng L."/>
            <person name="Jia Y."/>
            <person name="Ren L."/>
        </authorList>
    </citation>
    <scope>NUCLEOTIDE SEQUENCE</scope>
    <source>
        <strain evidence="7">RL-LY01</strain>
    </source>
</reference>
<dbReference type="InterPro" id="IPR029063">
    <property type="entry name" value="SAM-dependent_MTases_sf"/>
</dbReference>